<dbReference type="Proteomes" id="UP000325672">
    <property type="component" value="Unassembled WGS sequence"/>
</dbReference>
<dbReference type="OrthoDB" id="10630969at2759"/>
<proteinExistence type="predicted"/>
<keyword evidence="2" id="KW-1185">Reference proteome</keyword>
<evidence type="ECO:0000313" key="2">
    <source>
        <dbReference type="Proteomes" id="UP000325672"/>
    </source>
</evidence>
<sequence>MLCPLYSHRLLVSMPFLFNYEHYSGCRWSYCCLIRHLMLAVGFWAAFNGSDSFFHGKWCDHSHQYSQIHLACFVCFHLDCRVLVKTGRLSSGRRRLLSSRQLQVSHREPLPESMSGLSTGRTVLSTSLLATLRISRLCFSRPLTKARCALAWFRLCLLLRNSLWHITVCSVHLRNVAVIGYNTKFRWADEDGTTCGVNPSWSAYPCRDH</sequence>
<dbReference type="EMBL" id="ML743649">
    <property type="protein sequence ID" value="KAE8131768.1"/>
    <property type="molecule type" value="Genomic_DNA"/>
</dbReference>
<dbReference type="AlphaFoldDB" id="A0A5N6SAM0"/>
<evidence type="ECO:0000313" key="1">
    <source>
        <dbReference type="EMBL" id="KAE8131768.1"/>
    </source>
</evidence>
<gene>
    <name evidence="1" type="ORF">BDV38DRAFT_230811</name>
</gene>
<protein>
    <submittedName>
        <fullName evidence="1">Uncharacterized protein</fullName>
    </submittedName>
</protein>
<accession>A0A5N6SAM0</accession>
<dbReference type="GeneID" id="43637141"/>
<name>A0A5N6SAM0_ASPPS</name>
<reference evidence="1 2" key="1">
    <citation type="submission" date="2019-04" db="EMBL/GenBank/DDBJ databases">
        <title>Friends and foes A comparative genomics study of 23 Aspergillus species from section Flavi.</title>
        <authorList>
            <consortium name="DOE Joint Genome Institute"/>
            <person name="Kjaerbolling I."/>
            <person name="Vesth T."/>
            <person name="Frisvad J.C."/>
            <person name="Nybo J.L."/>
            <person name="Theobald S."/>
            <person name="Kildgaard S."/>
            <person name="Isbrandt T."/>
            <person name="Kuo A."/>
            <person name="Sato A."/>
            <person name="Lyhne E.K."/>
            <person name="Kogle M.E."/>
            <person name="Wiebenga A."/>
            <person name="Kun R.S."/>
            <person name="Lubbers R.J."/>
            <person name="Makela M.R."/>
            <person name="Barry K."/>
            <person name="Chovatia M."/>
            <person name="Clum A."/>
            <person name="Daum C."/>
            <person name="Haridas S."/>
            <person name="He G."/>
            <person name="LaButti K."/>
            <person name="Lipzen A."/>
            <person name="Mondo S."/>
            <person name="Riley R."/>
            <person name="Salamov A."/>
            <person name="Simmons B.A."/>
            <person name="Magnuson J.K."/>
            <person name="Henrissat B."/>
            <person name="Mortensen U.H."/>
            <person name="Larsen T.O."/>
            <person name="Devries R.P."/>
            <person name="Grigoriev I.V."/>
            <person name="Machida M."/>
            <person name="Baker S.E."/>
            <person name="Andersen M.R."/>
        </authorList>
    </citation>
    <scope>NUCLEOTIDE SEQUENCE [LARGE SCALE GENOMIC DNA]</scope>
    <source>
        <strain evidence="1 2">CBS 117625</strain>
    </source>
</reference>
<organism evidence="1 2">
    <name type="scientific">Aspergillus pseudotamarii</name>
    <dbReference type="NCBI Taxonomy" id="132259"/>
    <lineage>
        <taxon>Eukaryota</taxon>
        <taxon>Fungi</taxon>
        <taxon>Dikarya</taxon>
        <taxon>Ascomycota</taxon>
        <taxon>Pezizomycotina</taxon>
        <taxon>Eurotiomycetes</taxon>
        <taxon>Eurotiomycetidae</taxon>
        <taxon>Eurotiales</taxon>
        <taxon>Aspergillaceae</taxon>
        <taxon>Aspergillus</taxon>
        <taxon>Aspergillus subgen. Circumdati</taxon>
    </lineage>
</organism>
<dbReference type="RefSeq" id="XP_031907831.1">
    <property type="nucleotide sequence ID" value="XM_032052931.1"/>
</dbReference>